<feature type="compositionally biased region" description="Low complexity" evidence="3">
    <location>
        <begin position="118"/>
        <end position="135"/>
    </location>
</feature>
<keyword evidence="2" id="KW-0732">Signal</keyword>
<evidence type="ECO:0000259" key="4">
    <source>
        <dbReference type="PROSITE" id="PS51352"/>
    </source>
</evidence>
<dbReference type="GO" id="GO:0005783">
    <property type="term" value="C:endoplasmic reticulum"/>
    <property type="evidence" value="ECO:0007669"/>
    <property type="project" value="TreeGrafter"/>
</dbReference>
<dbReference type="SUPFAM" id="SSF52833">
    <property type="entry name" value="Thioredoxin-like"/>
    <property type="match status" value="1"/>
</dbReference>
<dbReference type="InterPro" id="IPR013766">
    <property type="entry name" value="Thioredoxin_domain"/>
</dbReference>
<dbReference type="Gene3D" id="3.40.30.10">
    <property type="entry name" value="Glutaredoxin"/>
    <property type="match status" value="1"/>
</dbReference>
<feature type="domain" description="Thioredoxin" evidence="4">
    <location>
        <begin position="1"/>
        <end position="110"/>
    </location>
</feature>
<dbReference type="GO" id="GO:0006457">
    <property type="term" value="P:protein folding"/>
    <property type="evidence" value="ECO:0007669"/>
    <property type="project" value="TreeGrafter"/>
</dbReference>
<protein>
    <recommendedName>
        <fullName evidence="4">Thioredoxin domain-containing protein</fullName>
    </recommendedName>
</protein>
<dbReference type="AlphaFoldDB" id="A0A6C0LG02"/>
<dbReference type="InterPro" id="IPR051063">
    <property type="entry name" value="PDI"/>
</dbReference>
<comment type="similarity">
    <text evidence="1">Belongs to the protein disulfide isomerase family.</text>
</comment>
<dbReference type="GO" id="GO:0003756">
    <property type="term" value="F:protein disulfide isomerase activity"/>
    <property type="evidence" value="ECO:0007669"/>
    <property type="project" value="TreeGrafter"/>
</dbReference>
<feature type="region of interest" description="Disordered" evidence="3">
    <location>
        <begin position="106"/>
        <end position="146"/>
    </location>
</feature>
<organism evidence="5">
    <name type="scientific">viral metagenome</name>
    <dbReference type="NCBI Taxonomy" id="1070528"/>
    <lineage>
        <taxon>unclassified sequences</taxon>
        <taxon>metagenomes</taxon>
        <taxon>organismal metagenomes</taxon>
    </lineage>
</organism>
<dbReference type="EMBL" id="MN740489">
    <property type="protein sequence ID" value="QHU29483.1"/>
    <property type="molecule type" value="Genomic_DNA"/>
</dbReference>
<dbReference type="InterPro" id="IPR036249">
    <property type="entry name" value="Thioredoxin-like_sf"/>
</dbReference>
<dbReference type="PROSITE" id="PS51352">
    <property type="entry name" value="THIOREDOXIN_2"/>
    <property type="match status" value="1"/>
</dbReference>
<accession>A0A6C0LG02</accession>
<dbReference type="PANTHER" id="PTHR45672">
    <property type="entry name" value="PROTEIN DISULFIDE-ISOMERASE C17H9.14C-RELATED"/>
    <property type="match status" value="1"/>
</dbReference>
<name>A0A6C0LG02_9ZZZZ</name>
<evidence type="ECO:0000256" key="1">
    <source>
        <dbReference type="ARBA" id="ARBA00006347"/>
    </source>
</evidence>
<dbReference type="Pfam" id="PF00085">
    <property type="entry name" value="Thioredoxin"/>
    <property type="match status" value="1"/>
</dbReference>
<evidence type="ECO:0000256" key="3">
    <source>
        <dbReference type="SAM" id="MobiDB-lite"/>
    </source>
</evidence>
<reference evidence="5" key="1">
    <citation type="journal article" date="2020" name="Nature">
        <title>Giant virus diversity and host interactions through global metagenomics.</title>
        <authorList>
            <person name="Schulz F."/>
            <person name="Roux S."/>
            <person name="Paez-Espino D."/>
            <person name="Jungbluth S."/>
            <person name="Walsh D.A."/>
            <person name="Denef V.J."/>
            <person name="McMahon K.D."/>
            <person name="Konstantinidis K.T."/>
            <person name="Eloe-Fadrosh E.A."/>
            <person name="Kyrpides N.C."/>
            <person name="Woyke T."/>
        </authorList>
    </citation>
    <scope>NUCLEOTIDE SEQUENCE</scope>
    <source>
        <strain evidence="5">GVMAG-M-3300027804-48</strain>
    </source>
</reference>
<evidence type="ECO:0000313" key="5">
    <source>
        <dbReference type="EMBL" id="QHU29483.1"/>
    </source>
</evidence>
<sequence length="146" mass="16648">MVSEAITKVDNENLEKLKDKIRANGAVILYHWNSCGHCNRLMPVWADLINRFADRQFYQIELNYMQQAPHEFGRINSFPHITAYRDGEKINYNGSRDLESLSTFVKSNLKPLPPPPSKSSKTSKSSKSSKSSKTSKLSKKKSSVKR</sequence>
<evidence type="ECO:0000256" key="2">
    <source>
        <dbReference type="ARBA" id="ARBA00022729"/>
    </source>
</evidence>
<feature type="compositionally biased region" description="Basic residues" evidence="3">
    <location>
        <begin position="136"/>
        <end position="146"/>
    </location>
</feature>
<proteinExistence type="inferred from homology"/>
<dbReference type="PANTHER" id="PTHR45672:SF3">
    <property type="entry name" value="THIOREDOXIN DOMAIN-CONTAINING PROTEIN 5"/>
    <property type="match status" value="1"/>
</dbReference>